<proteinExistence type="predicted"/>
<sequence length="146" mass="16570">MHFFWGLDLVPTAAPPVEKNVVLQLKRHESFSSHSTWILALLIKSSLVMRTFFQVLQQEFHGGFFHRRRQSSKPIGARVVVVRVAHPRLHVSDLTPQPPVSPQSAHPAKCRSIFSKVHPRQGHLGFQLKSLSNRREKSGEERKVGG</sequence>
<name>A0A5A7PUW4_STRAF</name>
<protein>
    <submittedName>
        <fullName evidence="1">Photosystem I light harvesting complex gene 5</fullName>
    </submittedName>
</protein>
<accession>A0A5A7PUW4</accession>
<evidence type="ECO:0000313" key="1">
    <source>
        <dbReference type="EMBL" id="GER36534.1"/>
    </source>
</evidence>
<comment type="caution">
    <text evidence="1">The sequence shown here is derived from an EMBL/GenBank/DDBJ whole genome shotgun (WGS) entry which is preliminary data.</text>
</comment>
<organism evidence="1 2">
    <name type="scientific">Striga asiatica</name>
    <name type="common">Asiatic witchweed</name>
    <name type="synonym">Buchnera asiatica</name>
    <dbReference type="NCBI Taxonomy" id="4170"/>
    <lineage>
        <taxon>Eukaryota</taxon>
        <taxon>Viridiplantae</taxon>
        <taxon>Streptophyta</taxon>
        <taxon>Embryophyta</taxon>
        <taxon>Tracheophyta</taxon>
        <taxon>Spermatophyta</taxon>
        <taxon>Magnoliopsida</taxon>
        <taxon>eudicotyledons</taxon>
        <taxon>Gunneridae</taxon>
        <taxon>Pentapetalae</taxon>
        <taxon>asterids</taxon>
        <taxon>lamiids</taxon>
        <taxon>Lamiales</taxon>
        <taxon>Orobanchaceae</taxon>
        <taxon>Buchnereae</taxon>
        <taxon>Striga</taxon>
    </lineage>
</organism>
<dbReference type="Proteomes" id="UP000325081">
    <property type="component" value="Unassembled WGS sequence"/>
</dbReference>
<evidence type="ECO:0000313" key="2">
    <source>
        <dbReference type="Proteomes" id="UP000325081"/>
    </source>
</evidence>
<keyword evidence="2" id="KW-1185">Reference proteome</keyword>
<dbReference type="AlphaFoldDB" id="A0A5A7PUW4"/>
<reference evidence="2" key="1">
    <citation type="journal article" date="2019" name="Curr. Biol.">
        <title>Genome Sequence of Striga asiatica Provides Insight into the Evolution of Plant Parasitism.</title>
        <authorList>
            <person name="Yoshida S."/>
            <person name="Kim S."/>
            <person name="Wafula E.K."/>
            <person name="Tanskanen J."/>
            <person name="Kim Y.M."/>
            <person name="Honaas L."/>
            <person name="Yang Z."/>
            <person name="Spallek T."/>
            <person name="Conn C.E."/>
            <person name="Ichihashi Y."/>
            <person name="Cheong K."/>
            <person name="Cui S."/>
            <person name="Der J.P."/>
            <person name="Gundlach H."/>
            <person name="Jiao Y."/>
            <person name="Hori C."/>
            <person name="Ishida J.K."/>
            <person name="Kasahara H."/>
            <person name="Kiba T."/>
            <person name="Kim M.S."/>
            <person name="Koo N."/>
            <person name="Laohavisit A."/>
            <person name="Lee Y.H."/>
            <person name="Lumba S."/>
            <person name="McCourt P."/>
            <person name="Mortimer J.C."/>
            <person name="Mutuku J.M."/>
            <person name="Nomura T."/>
            <person name="Sasaki-Sekimoto Y."/>
            <person name="Seto Y."/>
            <person name="Wang Y."/>
            <person name="Wakatake T."/>
            <person name="Sakakibara H."/>
            <person name="Demura T."/>
            <person name="Yamaguchi S."/>
            <person name="Yoneyama K."/>
            <person name="Manabe R.I."/>
            <person name="Nelson D.C."/>
            <person name="Schulman A.H."/>
            <person name="Timko M.P."/>
            <person name="dePamphilis C.W."/>
            <person name="Choi D."/>
            <person name="Shirasu K."/>
        </authorList>
    </citation>
    <scope>NUCLEOTIDE SEQUENCE [LARGE SCALE GENOMIC DNA]</scope>
    <source>
        <strain evidence="2">cv. UVA1</strain>
    </source>
</reference>
<gene>
    <name evidence="1" type="ORF">STAS_12884</name>
</gene>
<dbReference type="EMBL" id="BKCP01005183">
    <property type="protein sequence ID" value="GER36534.1"/>
    <property type="molecule type" value="Genomic_DNA"/>
</dbReference>